<dbReference type="AlphaFoldDB" id="A0A0A9C5D0"/>
<dbReference type="EMBL" id="GBRH01228257">
    <property type="protein sequence ID" value="JAD69638.1"/>
    <property type="molecule type" value="Transcribed_RNA"/>
</dbReference>
<reference evidence="2" key="1">
    <citation type="submission" date="2014-09" db="EMBL/GenBank/DDBJ databases">
        <authorList>
            <person name="Magalhaes I.L.F."/>
            <person name="Oliveira U."/>
            <person name="Santos F.R."/>
            <person name="Vidigal T.H.D.A."/>
            <person name="Brescovit A.D."/>
            <person name="Santos A.J."/>
        </authorList>
    </citation>
    <scope>NUCLEOTIDE SEQUENCE</scope>
    <source>
        <tissue evidence="2">Shoot tissue taken approximately 20 cm above the soil surface</tissue>
    </source>
</reference>
<evidence type="ECO:0000256" key="1">
    <source>
        <dbReference type="SAM" id="MobiDB-lite"/>
    </source>
</evidence>
<feature type="region of interest" description="Disordered" evidence="1">
    <location>
        <begin position="1"/>
        <end position="24"/>
    </location>
</feature>
<sequence>MTVPTRNMSMASTSMRVTLPPPCR</sequence>
<evidence type="ECO:0000313" key="2">
    <source>
        <dbReference type="EMBL" id="JAD69638.1"/>
    </source>
</evidence>
<organism evidence="2">
    <name type="scientific">Arundo donax</name>
    <name type="common">Giant reed</name>
    <name type="synonym">Donax arundinaceus</name>
    <dbReference type="NCBI Taxonomy" id="35708"/>
    <lineage>
        <taxon>Eukaryota</taxon>
        <taxon>Viridiplantae</taxon>
        <taxon>Streptophyta</taxon>
        <taxon>Embryophyta</taxon>
        <taxon>Tracheophyta</taxon>
        <taxon>Spermatophyta</taxon>
        <taxon>Magnoliopsida</taxon>
        <taxon>Liliopsida</taxon>
        <taxon>Poales</taxon>
        <taxon>Poaceae</taxon>
        <taxon>PACMAD clade</taxon>
        <taxon>Arundinoideae</taxon>
        <taxon>Arundineae</taxon>
        <taxon>Arundo</taxon>
    </lineage>
</organism>
<name>A0A0A9C5D0_ARUDO</name>
<accession>A0A0A9C5D0</accession>
<reference evidence="2" key="2">
    <citation type="journal article" date="2015" name="Data Brief">
        <title>Shoot transcriptome of the giant reed, Arundo donax.</title>
        <authorList>
            <person name="Barrero R.A."/>
            <person name="Guerrero F.D."/>
            <person name="Moolhuijzen P."/>
            <person name="Goolsby J.A."/>
            <person name="Tidwell J."/>
            <person name="Bellgard S.E."/>
            <person name="Bellgard M.I."/>
        </authorList>
    </citation>
    <scope>NUCLEOTIDE SEQUENCE</scope>
    <source>
        <tissue evidence="2">Shoot tissue taken approximately 20 cm above the soil surface</tissue>
    </source>
</reference>
<protein>
    <submittedName>
        <fullName evidence="2">Uncharacterized protein</fullName>
    </submittedName>
</protein>
<feature type="compositionally biased region" description="Polar residues" evidence="1">
    <location>
        <begin position="1"/>
        <end position="16"/>
    </location>
</feature>
<proteinExistence type="predicted"/>